<comment type="caution">
    <text evidence="2">The sequence shown here is derived from an EMBL/GenBank/DDBJ whole genome shotgun (WGS) entry which is preliminary data.</text>
</comment>
<dbReference type="Proteomes" id="UP000176901">
    <property type="component" value="Unassembled WGS sequence"/>
</dbReference>
<evidence type="ECO:0000313" key="2">
    <source>
        <dbReference type="EMBL" id="OHA66907.1"/>
    </source>
</evidence>
<keyword evidence="1" id="KW-1133">Transmembrane helix</keyword>
<sequence length="96" mass="11059">MILFLKTMQRAAVSLPGRAAEHAFFFMLLLIAAAGILSMLFFYAYGYRQTEQAQHGASLYDFKEELFRDTLQVLQERTLNLESAKREISKDIFNSD</sequence>
<accession>A0A1G2R2G6</accession>
<feature type="transmembrane region" description="Helical" evidence="1">
    <location>
        <begin position="23"/>
        <end position="45"/>
    </location>
</feature>
<evidence type="ECO:0000313" key="3">
    <source>
        <dbReference type="Proteomes" id="UP000176901"/>
    </source>
</evidence>
<keyword evidence="1" id="KW-0472">Membrane</keyword>
<keyword evidence="1" id="KW-0812">Transmembrane</keyword>
<dbReference type="AlphaFoldDB" id="A0A1G2R2G6"/>
<reference evidence="2 3" key="1">
    <citation type="journal article" date="2016" name="Nat. Commun.">
        <title>Thousands of microbial genomes shed light on interconnected biogeochemical processes in an aquifer system.</title>
        <authorList>
            <person name="Anantharaman K."/>
            <person name="Brown C.T."/>
            <person name="Hug L.A."/>
            <person name="Sharon I."/>
            <person name="Castelle C.J."/>
            <person name="Probst A.J."/>
            <person name="Thomas B.C."/>
            <person name="Singh A."/>
            <person name="Wilkins M.J."/>
            <person name="Karaoz U."/>
            <person name="Brodie E.L."/>
            <person name="Williams K.H."/>
            <person name="Hubbard S.S."/>
            <person name="Banfield J.F."/>
        </authorList>
    </citation>
    <scope>NUCLEOTIDE SEQUENCE [LARGE SCALE GENOMIC DNA]</scope>
</reference>
<organism evidence="2 3">
    <name type="scientific">Candidatus Wildermuthbacteria bacterium RIFCSPHIGHO2_02_FULL_47_12</name>
    <dbReference type="NCBI Taxonomy" id="1802451"/>
    <lineage>
        <taxon>Bacteria</taxon>
        <taxon>Candidatus Wildermuthiibacteriota</taxon>
    </lineage>
</organism>
<name>A0A1G2R2G6_9BACT</name>
<dbReference type="EMBL" id="MHTW01000021">
    <property type="protein sequence ID" value="OHA66907.1"/>
    <property type="molecule type" value="Genomic_DNA"/>
</dbReference>
<gene>
    <name evidence="2" type="ORF">A3C82_01590</name>
</gene>
<evidence type="ECO:0000256" key="1">
    <source>
        <dbReference type="SAM" id="Phobius"/>
    </source>
</evidence>
<protein>
    <submittedName>
        <fullName evidence="2">Uncharacterized protein</fullName>
    </submittedName>
</protein>
<proteinExistence type="predicted"/>
<dbReference type="STRING" id="1802451.A3C82_01590"/>